<dbReference type="AlphaFoldDB" id="A0A6P0EUA2"/>
<dbReference type="InterPro" id="IPR004654">
    <property type="entry name" value="ROK_glcA"/>
</dbReference>
<accession>A0A6P0EUA2</accession>
<dbReference type="EC" id="2.7.1.2" evidence="2"/>
<evidence type="ECO:0000256" key="3">
    <source>
        <dbReference type="ARBA" id="ARBA00014701"/>
    </source>
</evidence>
<dbReference type="SUPFAM" id="SSF53067">
    <property type="entry name" value="Actin-like ATPase domain"/>
    <property type="match status" value="1"/>
</dbReference>
<dbReference type="PANTHER" id="PTHR18964:SF173">
    <property type="entry name" value="GLUCOKINASE"/>
    <property type="match status" value="1"/>
</dbReference>
<dbReference type="NCBIfam" id="TIGR00744">
    <property type="entry name" value="ROK_glcA_fam"/>
    <property type="match status" value="1"/>
</dbReference>
<name>A0A6P0EUA2_9ACTN</name>
<dbReference type="InterPro" id="IPR049874">
    <property type="entry name" value="ROK_cs"/>
</dbReference>
<evidence type="ECO:0000313" key="12">
    <source>
        <dbReference type="Proteomes" id="UP000471152"/>
    </source>
</evidence>
<dbReference type="EMBL" id="JAAGWB010000015">
    <property type="protein sequence ID" value="NEN50816.1"/>
    <property type="molecule type" value="Genomic_DNA"/>
</dbReference>
<protein>
    <recommendedName>
        <fullName evidence="3">Glucokinase</fullName>
        <ecNumber evidence="2">2.7.1.2</ecNumber>
    </recommendedName>
    <alternativeName>
        <fullName evidence="8">Glucose kinase</fullName>
    </alternativeName>
</protein>
<dbReference type="GO" id="GO:0006096">
    <property type="term" value="P:glycolytic process"/>
    <property type="evidence" value="ECO:0007669"/>
    <property type="project" value="InterPro"/>
</dbReference>
<reference evidence="10 12" key="2">
    <citation type="submission" date="2020-02" db="EMBL/GenBank/DDBJ databases">
        <title>The WGS of Modestobacter muralis DSM 100205.</title>
        <authorList>
            <person name="Jiang Z."/>
        </authorList>
    </citation>
    <scope>NUCLEOTIDE SEQUENCE [LARGE SCALE GENOMIC DNA]</scope>
    <source>
        <strain evidence="10 12">DSM 100205</strain>
    </source>
</reference>
<keyword evidence="7" id="KW-0067">ATP-binding</keyword>
<evidence type="ECO:0000256" key="8">
    <source>
        <dbReference type="ARBA" id="ARBA00032386"/>
    </source>
</evidence>
<evidence type="ECO:0000256" key="4">
    <source>
        <dbReference type="ARBA" id="ARBA00022679"/>
    </source>
</evidence>
<dbReference type="PROSITE" id="PS01125">
    <property type="entry name" value="ROK"/>
    <property type="match status" value="1"/>
</dbReference>
<evidence type="ECO:0000256" key="6">
    <source>
        <dbReference type="ARBA" id="ARBA00022777"/>
    </source>
</evidence>
<keyword evidence="5" id="KW-0547">Nucleotide-binding</keyword>
<keyword evidence="11" id="KW-1185">Reference proteome</keyword>
<dbReference type="RefSeq" id="WP_163610512.1">
    <property type="nucleotide sequence ID" value="NZ_JAAGWB010000015.1"/>
</dbReference>
<dbReference type="Gene3D" id="3.30.420.40">
    <property type="match status" value="2"/>
</dbReference>
<dbReference type="Pfam" id="PF00480">
    <property type="entry name" value="ROK"/>
    <property type="match status" value="1"/>
</dbReference>
<dbReference type="InterPro" id="IPR000600">
    <property type="entry name" value="ROK"/>
</dbReference>
<comment type="similarity">
    <text evidence="1">Belongs to the ROK (NagC/XylR) family.</text>
</comment>
<keyword evidence="4 9" id="KW-0808">Transferase</keyword>
<dbReference type="GO" id="GO:0005737">
    <property type="term" value="C:cytoplasm"/>
    <property type="evidence" value="ECO:0007669"/>
    <property type="project" value="InterPro"/>
</dbReference>
<dbReference type="PANTHER" id="PTHR18964">
    <property type="entry name" value="ROK (REPRESSOR, ORF, KINASE) FAMILY"/>
    <property type="match status" value="1"/>
</dbReference>
<dbReference type="Proteomes" id="UP000471152">
    <property type="component" value="Unassembled WGS sequence"/>
</dbReference>
<proteinExistence type="inferred from homology"/>
<reference evidence="9 11" key="1">
    <citation type="submission" date="2020-01" db="EMBL/GenBank/DDBJ databases">
        <title>the WGS Modestobacter muralis CPCC 204518.</title>
        <authorList>
            <person name="Jiang Z."/>
        </authorList>
    </citation>
    <scope>NUCLEOTIDE SEQUENCE [LARGE SCALE GENOMIC DNA]</scope>
    <source>
        <strain evidence="9 11">DSM 100205</strain>
    </source>
</reference>
<evidence type="ECO:0000256" key="7">
    <source>
        <dbReference type="ARBA" id="ARBA00022840"/>
    </source>
</evidence>
<sequence length="342" mass="34848">MSAPDTGLGAPPYDCAEDAAALPALGIDIGGTKVAGGVVLPDGTVTDTARRPTPGKSVAATEDAIAAVVDELAERHGGPLVGVGVGAAGWFDRTGDTVLFSPHLAWRNQPLRKELSDRLQRPLWVGNDADAAAWAEYRYGAARGSSLMLMITLGTGIGGGMVIDGRLQRGAHGVAGEYGHMRVVPDGRLCACGNRGCWEQYASGNALGTTAREVAHSSPAAAAHLLDRVDGDPDRITGEDVARAAADGDPLAGELLAEVGTWLGQGIADLSAVLDPEVVVIGGGVSVLGETVLGPARQRLERALPGRGFRPGPRIVAAELGAQAGLVGAADLVRRAVCEGDA</sequence>
<dbReference type="EMBL" id="JAAGWH010000015">
    <property type="protein sequence ID" value="NEK94049.1"/>
    <property type="molecule type" value="Genomic_DNA"/>
</dbReference>
<evidence type="ECO:0000313" key="10">
    <source>
        <dbReference type="EMBL" id="NEN50816.1"/>
    </source>
</evidence>
<dbReference type="InterPro" id="IPR043129">
    <property type="entry name" value="ATPase_NBD"/>
</dbReference>
<evidence type="ECO:0000313" key="9">
    <source>
        <dbReference type="EMBL" id="NEK94049.1"/>
    </source>
</evidence>
<dbReference type="GO" id="GO:0004340">
    <property type="term" value="F:glucokinase activity"/>
    <property type="evidence" value="ECO:0007669"/>
    <property type="project" value="UniProtKB-EC"/>
</dbReference>
<gene>
    <name evidence="10" type="ORF">G3R41_07650</name>
    <name evidence="9" type="ORF">GCU67_07650</name>
</gene>
<dbReference type="GO" id="GO:0005524">
    <property type="term" value="F:ATP binding"/>
    <property type="evidence" value="ECO:0007669"/>
    <property type="project" value="UniProtKB-KW"/>
</dbReference>
<dbReference type="Proteomes" id="UP000468828">
    <property type="component" value="Unassembled WGS sequence"/>
</dbReference>
<evidence type="ECO:0000313" key="11">
    <source>
        <dbReference type="Proteomes" id="UP000468828"/>
    </source>
</evidence>
<evidence type="ECO:0000256" key="1">
    <source>
        <dbReference type="ARBA" id="ARBA00006479"/>
    </source>
</evidence>
<evidence type="ECO:0000256" key="2">
    <source>
        <dbReference type="ARBA" id="ARBA00012323"/>
    </source>
</evidence>
<organism evidence="9 11">
    <name type="scientific">Modestobacter muralis</name>
    <dbReference type="NCBI Taxonomy" id="1608614"/>
    <lineage>
        <taxon>Bacteria</taxon>
        <taxon>Bacillati</taxon>
        <taxon>Actinomycetota</taxon>
        <taxon>Actinomycetes</taxon>
        <taxon>Geodermatophilales</taxon>
        <taxon>Geodermatophilaceae</taxon>
        <taxon>Modestobacter</taxon>
    </lineage>
</organism>
<evidence type="ECO:0000256" key="5">
    <source>
        <dbReference type="ARBA" id="ARBA00022741"/>
    </source>
</evidence>
<comment type="caution">
    <text evidence="9">The sequence shown here is derived from an EMBL/GenBank/DDBJ whole genome shotgun (WGS) entry which is preliminary data.</text>
</comment>
<keyword evidence="6 9" id="KW-0418">Kinase</keyword>